<evidence type="ECO:0000256" key="7">
    <source>
        <dbReference type="ARBA" id="ARBA00022927"/>
    </source>
</evidence>
<keyword evidence="7" id="KW-0653">Protein transport</keyword>
<dbReference type="AlphaFoldDB" id="A0A1I2IQP2"/>
<sequence>MRRTLTGCLILLLAACAPLTPPAVDESAVGLRWSQRRESLAAVLGFALQGRIAETHLGRSGELLWRQHADGRFELQLNGPFGVGAVAIEGDSKRVAVRTKDGTTYTDDPQDWMQTHLGWHLPLDSLRAWAMGLPAQGEFEHLSLDDEGRLLSLSQHGWTLRYDGYQKVGALELPRRLEAQSPTTRLRLVIDRWTAVDLATRM</sequence>
<evidence type="ECO:0000256" key="1">
    <source>
        <dbReference type="ARBA" id="ARBA00004459"/>
    </source>
</evidence>
<keyword evidence="8" id="KW-0472">Membrane</keyword>
<dbReference type="RefSeq" id="WP_091532612.1">
    <property type="nucleotide sequence ID" value="NZ_FOOC01000004.1"/>
</dbReference>
<comment type="subcellular location">
    <subcellularLocation>
        <location evidence="1">Cell outer membrane</location>
        <topology evidence="1">Lipid-anchor</topology>
    </subcellularLocation>
</comment>
<evidence type="ECO:0000256" key="9">
    <source>
        <dbReference type="ARBA" id="ARBA00023139"/>
    </source>
</evidence>
<evidence type="ECO:0000256" key="11">
    <source>
        <dbReference type="ARBA" id="ARBA00023237"/>
    </source>
</evidence>
<keyword evidence="11" id="KW-0998">Cell outer membrane</keyword>
<evidence type="ECO:0000256" key="6">
    <source>
        <dbReference type="ARBA" id="ARBA00022729"/>
    </source>
</evidence>
<keyword evidence="6 13" id="KW-0732">Signal</keyword>
<keyword evidence="5" id="KW-0813">Transport</keyword>
<dbReference type="InterPro" id="IPR029046">
    <property type="entry name" value="LolA/LolB/LppX"/>
</dbReference>
<reference evidence="14 15" key="1">
    <citation type="submission" date="2016-10" db="EMBL/GenBank/DDBJ databases">
        <authorList>
            <person name="de Groot N.N."/>
        </authorList>
    </citation>
    <scope>NUCLEOTIDE SEQUENCE [LARGE SCALE GENOMIC DNA]</scope>
    <source>
        <strain evidence="14 15">DSM 23609</strain>
    </source>
</reference>
<dbReference type="GO" id="GO:0015031">
    <property type="term" value="P:protein transport"/>
    <property type="evidence" value="ECO:0007669"/>
    <property type="project" value="UniProtKB-KW"/>
</dbReference>
<evidence type="ECO:0000256" key="5">
    <source>
        <dbReference type="ARBA" id="ARBA00022448"/>
    </source>
</evidence>
<dbReference type="NCBIfam" id="TIGR00548">
    <property type="entry name" value="lolB"/>
    <property type="match status" value="1"/>
</dbReference>
<comment type="subunit">
    <text evidence="3">Monomer.</text>
</comment>
<dbReference type="SUPFAM" id="SSF89392">
    <property type="entry name" value="Prokaryotic lipoproteins and lipoprotein localization factors"/>
    <property type="match status" value="1"/>
</dbReference>
<keyword evidence="9" id="KW-0564">Palmitate</keyword>
<name>A0A1I2IQP2_9GAMM</name>
<dbReference type="STRING" id="1076937.SAMN04488120_10468"/>
<accession>A0A1I2IQP2</accession>
<dbReference type="CDD" id="cd16326">
    <property type="entry name" value="LolB"/>
    <property type="match status" value="1"/>
</dbReference>
<evidence type="ECO:0000256" key="12">
    <source>
        <dbReference type="ARBA" id="ARBA00023288"/>
    </source>
</evidence>
<dbReference type="EMBL" id="FOOC01000004">
    <property type="protein sequence ID" value="SFF43136.1"/>
    <property type="molecule type" value="Genomic_DNA"/>
</dbReference>
<proteinExistence type="inferred from homology"/>
<dbReference type="GO" id="GO:0009279">
    <property type="term" value="C:cell outer membrane"/>
    <property type="evidence" value="ECO:0007669"/>
    <property type="project" value="UniProtKB-SubCell"/>
</dbReference>
<evidence type="ECO:0000313" key="15">
    <source>
        <dbReference type="Proteomes" id="UP000199771"/>
    </source>
</evidence>
<evidence type="ECO:0000256" key="8">
    <source>
        <dbReference type="ARBA" id="ARBA00023136"/>
    </source>
</evidence>
<feature type="signal peptide" evidence="13">
    <location>
        <begin position="1"/>
        <end position="23"/>
    </location>
</feature>
<keyword evidence="10" id="KW-0143">Chaperone</keyword>
<evidence type="ECO:0000313" key="14">
    <source>
        <dbReference type="EMBL" id="SFF43136.1"/>
    </source>
</evidence>
<evidence type="ECO:0000256" key="10">
    <source>
        <dbReference type="ARBA" id="ARBA00023186"/>
    </source>
</evidence>
<dbReference type="Gene3D" id="2.50.20.10">
    <property type="entry name" value="Lipoprotein localisation LolA/LolB/LppX"/>
    <property type="match status" value="1"/>
</dbReference>
<keyword evidence="15" id="KW-1185">Reference proteome</keyword>
<organism evidence="14 15">
    <name type="scientific">Fontimonas thermophila</name>
    <dbReference type="NCBI Taxonomy" id="1076937"/>
    <lineage>
        <taxon>Bacteria</taxon>
        <taxon>Pseudomonadati</taxon>
        <taxon>Pseudomonadota</taxon>
        <taxon>Gammaproteobacteria</taxon>
        <taxon>Nevskiales</taxon>
        <taxon>Nevskiaceae</taxon>
        <taxon>Fontimonas</taxon>
    </lineage>
</organism>
<dbReference type="Proteomes" id="UP000199771">
    <property type="component" value="Unassembled WGS sequence"/>
</dbReference>
<keyword evidence="12 14" id="KW-0449">Lipoprotein</keyword>
<feature type="chain" id="PRO_5011710176" description="Outer-membrane lipoprotein LolB" evidence="13">
    <location>
        <begin position="24"/>
        <end position="202"/>
    </location>
</feature>
<dbReference type="OrthoDB" id="9797618at2"/>
<dbReference type="Pfam" id="PF03550">
    <property type="entry name" value="LolB"/>
    <property type="match status" value="1"/>
</dbReference>
<evidence type="ECO:0000256" key="3">
    <source>
        <dbReference type="ARBA" id="ARBA00011245"/>
    </source>
</evidence>
<gene>
    <name evidence="14" type="ORF">SAMN04488120_10468</name>
</gene>
<comment type="similarity">
    <text evidence="2">Belongs to the LolB family.</text>
</comment>
<dbReference type="InterPro" id="IPR004565">
    <property type="entry name" value="OM_lipoprot_LolB"/>
</dbReference>
<evidence type="ECO:0000256" key="4">
    <source>
        <dbReference type="ARBA" id="ARBA00016202"/>
    </source>
</evidence>
<evidence type="ECO:0000256" key="13">
    <source>
        <dbReference type="SAM" id="SignalP"/>
    </source>
</evidence>
<protein>
    <recommendedName>
        <fullName evidence="4">Outer-membrane lipoprotein LolB</fullName>
    </recommendedName>
</protein>
<dbReference type="PROSITE" id="PS51257">
    <property type="entry name" value="PROKAR_LIPOPROTEIN"/>
    <property type="match status" value="1"/>
</dbReference>
<evidence type="ECO:0000256" key="2">
    <source>
        <dbReference type="ARBA" id="ARBA00009696"/>
    </source>
</evidence>